<dbReference type="PANTHER" id="PTHR20854:SF4">
    <property type="entry name" value="INOSITOL-1-MONOPHOSPHATASE-RELATED"/>
    <property type="match status" value="1"/>
</dbReference>
<name>A0A938WV94_9BIFI</name>
<keyword evidence="1" id="KW-0479">Metal-binding</keyword>
<reference evidence="3" key="1">
    <citation type="submission" date="2020-08" db="EMBL/GenBank/DDBJ databases">
        <authorList>
            <person name="Cejkova D."/>
            <person name="Kubasova T."/>
            <person name="Jahodarova E."/>
            <person name="Rychlik I."/>
        </authorList>
    </citation>
    <scope>NUCLEOTIDE SEQUENCE</scope>
    <source>
        <strain evidence="3">An836</strain>
    </source>
</reference>
<evidence type="ECO:0000313" key="3">
    <source>
        <dbReference type="EMBL" id="MBM6698844.1"/>
    </source>
</evidence>
<dbReference type="Proteomes" id="UP000718821">
    <property type="component" value="Unassembled WGS sequence"/>
</dbReference>
<gene>
    <name evidence="3" type="ORF">H7U32_00560</name>
</gene>
<keyword evidence="4" id="KW-1185">Reference proteome</keyword>
<accession>A0A938WV94</accession>
<dbReference type="EMBL" id="JACLYU010000001">
    <property type="protein sequence ID" value="MBM6698844.1"/>
    <property type="molecule type" value="Genomic_DNA"/>
</dbReference>
<dbReference type="InterPro" id="IPR000760">
    <property type="entry name" value="Inositol_monophosphatase-like"/>
</dbReference>
<dbReference type="Gene3D" id="3.30.540.10">
    <property type="entry name" value="Fructose-1,6-Bisphosphatase, subunit A, domain 1"/>
    <property type="match status" value="1"/>
</dbReference>
<evidence type="ECO:0000256" key="1">
    <source>
        <dbReference type="PIRSR" id="PIRSR600760-2"/>
    </source>
</evidence>
<dbReference type="GO" id="GO:0046872">
    <property type="term" value="F:metal ion binding"/>
    <property type="evidence" value="ECO:0007669"/>
    <property type="project" value="UniProtKB-KW"/>
</dbReference>
<comment type="cofactor">
    <cofactor evidence="1">
        <name>Mg(2+)</name>
        <dbReference type="ChEBI" id="CHEBI:18420"/>
    </cofactor>
</comment>
<dbReference type="GO" id="GO:0007165">
    <property type="term" value="P:signal transduction"/>
    <property type="evidence" value="ECO:0007669"/>
    <property type="project" value="TreeGrafter"/>
</dbReference>
<dbReference type="RefSeq" id="WP_204467369.1">
    <property type="nucleotide sequence ID" value="NZ_JACLYU010000001.1"/>
</dbReference>
<feature type="binding site" evidence="1">
    <location>
        <position position="88"/>
    </location>
    <ligand>
        <name>Mg(2+)</name>
        <dbReference type="ChEBI" id="CHEBI:18420"/>
        <label>1</label>
        <note>catalytic</note>
    </ligand>
</feature>
<dbReference type="GO" id="GO:0008934">
    <property type="term" value="F:inositol monophosphate 1-phosphatase activity"/>
    <property type="evidence" value="ECO:0007669"/>
    <property type="project" value="TreeGrafter"/>
</dbReference>
<sequence length="281" mass="31498">MELRDLTKRVAEVAQAAGEHALHDQANPHDLSTPRDPNDHTKFTAEVDGKLVRYIETKLAAIDPLDGWWRDRPDQVEPGQRFWCVGTIDGAINYIRNMSEWTVTISMFEVNEERSARPMIGVVRAPALGLTYMAARDRGAIRVRRTPLGEKSENIMPSITDSLDGAVISYGMSYIPEESKHALEVVAALAGRPSDIKRVGPASLDLCKVADGTYDAYFEPHLHAWDVPAVSAGGLVLREAQGYFRRWNGDHVHWRSENDVVATNGLINDDLMPYLKNHWRD</sequence>
<protein>
    <submittedName>
        <fullName evidence="3">Inositol monophosphatase family protein</fullName>
    </submittedName>
</protein>
<organism evidence="3 4">
    <name type="scientific">Bifidobacterium pullorum subsp. saeculare</name>
    <dbReference type="NCBI Taxonomy" id="78257"/>
    <lineage>
        <taxon>Bacteria</taxon>
        <taxon>Bacillati</taxon>
        <taxon>Actinomycetota</taxon>
        <taxon>Actinomycetes</taxon>
        <taxon>Bifidobacteriales</taxon>
        <taxon>Bifidobacteriaceae</taxon>
        <taxon>Bifidobacterium</taxon>
    </lineage>
</organism>
<dbReference type="Gene3D" id="3.40.190.80">
    <property type="match status" value="1"/>
</dbReference>
<reference evidence="3" key="2">
    <citation type="journal article" date="2021" name="Sci. Rep.">
        <title>The distribution of antibiotic resistance genes in chicken gut microbiota commensals.</title>
        <authorList>
            <person name="Juricova H."/>
            <person name="Matiasovicova J."/>
            <person name="Kubasova T."/>
            <person name="Cejkova D."/>
            <person name="Rychlik I."/>
        </authorList>
    </citation>
    <scope>NUCLEOTIDE SEQUENCE</scope>
    <source>
        <strain evidence="3">An836</strain>
    </source>
</reference>
<comment type="caution">
    <text evidence="3">The sequence shown here is derived from an EMBL/GenBank/DDBJ whole genome shotgun (WGS) entry which is preliminary data.</text>
</comment>
<dbReference type="Pfam" id="PF00459">
    <property type="entry name" value="Inositol_P"/>
    <property type="match status" value="1"/>
</dbReference>
<feature type="binding site" evidence="1">
    <location>
        <position position="226"/>
    </location>
    <ligand>
        <name>Mg(2+)</name>
        <dbReference type="ChEBI" id="CHEBI:18420"/>
        <label>1</label>
        <note>catalytic</note>
    </ligand>
</feature>
<dbReference type="GO" id="GO:0006020">
    <property type="term" value="P:inositol metabolic process"/>
    <property type="evidence" value="ECO:0007669"/>
    <property type="project" value="TreeGrafter"/>
</dbReference>
<evidence type="ECO:0000256" key="2">
    <source>
        <dbReference type="SAM" id="MobiDB-lite"/>
    </source>
</evidence>
<dbReference type="PANTHER" id="PTHR20854">
    <property type="entry name" value="INOSITOL MONOPHOSPHATASE"/>
    <property type="match status" value="1"/>
</dbReference>
<feature type="compositionally biased region" description="Basic and acidic residues" evidence="2">
    <location>
        <begin position="20"/>
        <end position="41"/>
    </location>
</feature>
<feature type="binding site" evidence="1">
    <location>
        <position position="89"/>
    </location>
    <ligand>
        <name>Mg(2+)</name>
        <dbReference type="ChEBI" id="CHEBI:18420"/>
        <label>1</label>
        <note>catalytic</note>
    </ligand>
</feature>
<proteinExistence type="predicted"/>
<dbReference type="AlphaFoldDB" id="A0A938WV94"/>
<feature type="region of interest" description="Disordered" evidence="2">
    <location>
        <begin position="18"/>
        <end position="41"/>
    </location>
</feature>
<evidence type="ECO:0000313" key="4">
    <source>
        <dbReference type="Proteomes" id="UP000718821"/>
    </source>
</evidence>
<keyword evidence="1" id="KW-0460">Magnesium</keyword>
<dbReference type="SUPFAM" id="SSF56655">
    <property type="entry name" value="Carbohydrate phosphatase"/>
    <property type="match status" value="1"/>
</dbReference>
<dbReference type="CDD" id="cd01637">
    <property type="entry name" value="IMPase_like"/>
    <property type="match status" value="1"/>
</dbReference>